<feature type="compositionally biased region" description="Basic residues" evidence="1">
    <location>
        <begin position="128"/>
        <end position="141"/>
    </location>
</feature>
<name>A0A9D4T9A2_RHISA</name>
<reference evidence="3" key="2">
    <citation type="submission" date="2021-09" db="EMBL/GenBank/DDBJ databases">
        <authorList>
            <person name="Jia N."/>
            <person name="Wang J."/>
            <person name="Shi W."/>
            <person name="Du L."/>
            <person name="Sun Y."/>
            <person name="Zhan W."/>
            <person name="Jiang J."/>
            <person name="Wang Q."/>
            <person name="Zhang B."/>
            <person name="Ji P."/>
            <person name="Sakyi L.B."/>
            <person name="Cui X."/>
            <person name="Yuan T."/>
            <person name="Jiang B."/>
            <person name="Yang W."/>
            <person name="Lam T.T.-Y."/>
            <person name="Chang Q."/>
            <person name="Ding S."/>
            <person name="Wang X."/>
            <person name="Zhu J."/>
            <person name="Ruan X."/>
            <person name="Zhao L."/>
            <person name="Wei J."/>
            <person name="Que T."/>
            <person name="Du C."/>
            <person name="Cheng J."/>
            <person name="Dai P."/>
            <person name="Han X."/>
            <person name="Huang E."/>
            <person name="Gao Y."/>
            <person name="Liu J."/>
            <person name="Shao H."/>
            <person name="Ye R."/>
            <person name="Li L."/>
            <person name="Wei W."/>
            <person name="Wang X."/>
            <person name="Wang C."/>
            <person name="Huo Q."/>
            <person name="Li W."/>
            <person name="Guo W."/>
            <person name="Chen H."/>
            <person name="Chen S."/>
            <person name="Zhou L."/>
            <person name="Zhou L."/>
            <person name="Ni X."/>
            <person name="Tian J."/>
            <person name="Zhou Y."/>
            <person name="Sheng Y."/>
            <person name="Liu T."/>
            <person name="Pan Y."/>
            <person name="Xia L."/>
            <person name="Li J."/>
            <person name="Zhao F."/>
            <person name="Cao W."/>
        </authorList>
    </citation>
    <scope>NUCLEOTIDE SEQUENCE</scope>
    <source>
        <strain evidence="3">Rsan-2018</strain>
        <tissue evidence="3">Larvae</tissue>
    </source>
</reference>
<keyword evidence="4" id="KW-1185">Reference proteome</keyword>
<sequence>MYHVLLGFLAVTANVVVTTPVGDVKPWRMLELSSLNSSSHRPEQHVIPENLQPVIEGYMAKHRETLPLPLYRSYKSGPFHLRQLGHDALRSLYSSRSMYQRVPLTGRETESGSARVSHAASWWSTGGGRRRDRRARRRSPGPRRQSVPGRAGDRRGPWSPRAAPPDMCRFALLPPVEPGTSSDRAAPRVPPQRCAAAP</sequence>
<reference evidence="3" key="1">
    <citation type="journal article" date="2020" name="Cell">
        <title>Large-Scale Comparative Analyses of Tick Genomes Elucidate Their Genetic Diversity and Vector Capacities.</title>
        <authorList>
            <consortium name="Tick Genome and Microbiome Consortium (TIGMIC)"/>
            <person name="Jia N."/>
            <person name="Wang J."/>
            <person name="Shi W."/>
            <person name="Du L."/>
            <person name="Sun Y."/>
            <person name="Zhan W."/>
            <person name="Jiang J.F."/>
            <person name="Wang Q."/>
            <person name="Zhang B."/>
            <person name="Ji P."/>
            <person name="Bell-Sakyi L."/>
            <person name="Cui X.M."/>
            <person name="Yuan T.T."/>
            <person name="Jiang B.G."/>
            <person name="Yang W.F."/>
            <person name="Lam T.T."/>
            <person name="Chang Q.C."/>
            <person name="Ding S.J."/>
            <person name="Wang X.J."/>
            <person name="Zhu J.G."/>
            <person name="Ruan X.D."/>
            <person name="Zhao L."/>
            <person name="Wei J.T."/>
            <person name="Ye R.Z."/>
            <person name="Que T.C."/>
            <person name="Du C.H."/>
            <person name="Zhou Y.H."/>
            <person name="Cheng J.X."/>
            <person name="Dai P.F."/>
            <person name="Guo W.B."/>
            <person name="Han X.H."/>
            <person name="Huang E.J."/>
            <person name="Li L.F."/>
            <person name="Wei W."/>
            <person name="Gao Y.C."/>
            <person name="Liu J.Z."/>
            <person name="Shao H.Z."/>
            <person name="Wang X."/>
            <person name="Wang C.C."/>
            <person name="Yang T.C."/>
            <person name="Huo Q.B."/>
            <person name="Li W."/>
            <person name="Chen H.Y."/>
            <person name="Chen S.E."/>
            <person name="Zhou L.G."/>
            <person name="Ni X.B."/>
            <person name="Tian J.H."/>
            <person name="Sheng Y."/>
            <person name="Liu T."/>
            <person name="Pan Y.S."/>
            <person name="Xia L.Y."/>
            <person name="Li J."/>
            <person name="Zhao F."/>
            <person name="Cao W.C."/>
        </authorList>
    </citation>
    <scope>NUCLEOTIDE SEQUENCE</scope>
    <source>
        <strain evidence="3">Rsan-2018</strain>
    </source>
</reference>
<dbReference type="EMBL" id="JABSTV010001245">
    <property type="protein sequence ID" value="KAH7983230.1"/>
    <property type="molecule type" value="Genomic_DNA"/>
</dbReference>
<evidence type="ECO:0000256" key="2">
    <source>
        <dbReference type="SAM" id="SignalP"/>
    </source>
</evidence>
<keyword evidence="2" id="KW-0732">Signal</keyword>
<protein>
    <submittedName>
        <fullName evidence="3">Uncharacterized protein</fullName>
    </submittedName>
</protein>
<feature type="chain" id="PRO_5039550860" evidence="2">
    <location>
        <begin position="19"/>
        <end position="198"/>
    </location>
</feature>
<dbReference type="AlphaFoldDB" id="A0A9D4T9A2"/>
<evidence type="ECO:0000313" key="3">
    <source>
        <dbReference type="EMBL" id="KAH7983230.1"/>
    </source>
</evidence>
<accession>A0A9D4T9A2</accession>
<proteinExistence type="predicted"/>
<feature type="signal peptide" evidence="2">
    <location>
        <begin position="1"/>
        <end position="18"/>
    </location>
</feature>
<feature type="region of interest" description="Disordered" evidence="1">
    <location>
        <begin position="105"/>
        <end position="198"/>
    </location>
</feature>
<organism evidence="3 4">
    <name type="scientific">Rhipicephalus sanguineus</name>
    <name type="common">Brown dog tick</name>
    <name type="synonym">Ixodes sanguineus</name>
    <dbReference type="NCBI Taxonomy" id="34632"/>
    <lineage>
        <taxon>Eukaryota</taxon>
        <taxon>Metazoa</taxon>
        <taxon>Ecdysozoa</taxon>
        <taxon>Arthropoda</taxon>
        <taxon>Chelicerata</taxon>
        <taxon>Arachnida</taxon>
        <taxon>Acari</taxon>
        <taxon>Parasitiformes</taxon>
        <taxon>Ixodida</taxon>
        <taxon>Ixodoidea</taxon>
        <taxon>Ixodidae</taxon>
        <taxon>Rhipicephalinae</taxon>
        <taxon>Rhipicephalus</taxon>
        <taxon>Rhipicephalus</taxon>
    </lineage>
</organism>
<evidence type="ECO:0000313" key="4">
    <source>
        <dbReference type="Proteomes" id="UP000821837"/>
    </source>
</evidence>
<dbReference type="Proteomes" id="UP000821837">
    <property type="component" value="Chromosome 1"/>
</dbReference>
<gene>
    <name evidence="3" type="ORF">HPB52_010329</name>
</gene>
<comment type="caution">
    <text evidence="3">The sequence shown here is derived from an EMBL/GenBank/DDBJ whole genome shotgun (WGS) entry which is preliminary data.</text>
</comment>
<evidence type="ECO:0000256" key="1">
    <source>
        <dbReference type="SAM" id="MobiDB-lite"/>
    </source>
</evidence>